<dbReference type="GO" id="GO:0016787">
    <property type="term" value="F:hydrolase activity"/>
    <property type="evidence" value="ECO:0007669"/>
    <property type="project" value="InterPro"/>
</dbReference>
<protein>
    <recommendedName>
        <fullName evidence="1">Calcineurin-like phosphoesterase domain-containing protein</fullName>
    </recommendedName>
</protein>
<reference evidence="2 3" key="1">
    <citation type="submission" date="2019-05" db="EMBL/GenBank/DDBJ databases">
        <title>We sequenced the genome of Paenibacillus hemerocallicola KCTC 33185 for further insight into its adaptation and study the phylogeny of Paenibacillus.</title>
        <authorList>
            <person name="Narsing Rao M.P."/>
        </authorList>
    </citation>
    <scope>NUCLEOTIDE SEQUENCE [LARGE SCALE GENOMIC DNA]</scope>
    <source>
        <strain evidence="2 3">KCTC 33185</strain>
    </source>
</reference>
<dbReference type="Proteomes" id="UP000307943">
    <property type="component" value="Unassembled WGS sequence"/>
</dbReference>
<keyword evidence="3" id="KW-1185">Reference proteome</keyword>
<dbReference type="SUPFAM" id="SSF56300">
    <property type="entry name" value="Metallo-dependent phosphatases"/>
    <property type="match status" value="1"/>
</dbReference>
<dbReference type="Gene3D" id="3.60.21.10">
    <property type="match status" value="1"/>
</dbReference>
<evidence type="ECO:0000313" key="3">
    <source>
        <dbReference type="Proteomes" id="UP000307943"/>
    </source>
</evidence>
<evidence type="ECO:0000313" key="2">
    <source>
        <dbReference type="EMBL" id="TNJ68125.1"/>
    </source>
</evidence>
<dbReference type="Pfam" id="PF00149">
    <property type="entry name" value="Metallophos"/>
    <property type="match status" value="1"/>
</dbReference>
<gene>
    <name evidence="2" type="ORF">FE784_00210</name>
</gene>
<dbReference type="OrthoDB" id="332939at2"/>
<name>A0A5C4TGN8_9BACL</name>
<dbReference type="InterPro" id="IPR004843">
    <property type="entry name" value="Calcineurin-like_PHP"/>
</dbReference>
<dbReference type="EMBL" id="VDCQ01000001">
    <property type="protein sequence ID" value="TNJ68125.1"/>
    <property type="molecule type" value="Genomic_DNA"/>
</dbReference>
<dbReference type="PANTHER" id="PTHR37523">
    <property type="entry name" value="METALLOPHOSPHOESTERASE"/>
    <property type="match status" value="1"/>
</dbReference>
<organism evidence="2 3">
    <name type="scientific">Paenibacillus hemerocallicola</name>
    <dbReference type="NCBI Taxonomy" id="1172614"/>
    <lineage>
        <taxon>Bacteria</taxon>
        <taxon>Bacillati</taxon>
        <taxon>Bacillota</taxon>
        <taxon>Bacilli</taxon>
        <taxon>Bacillales</taxon>
        <taxon>Paenibacillaceae</taxon>
        <taxon>Paenibacillus</taxon>
    </lineage>
</organism>
<dbReference type="PANTHER" id="PTHR37523:SF1">
    <property type="entry name" value="CALCINEURIN-LIKE PHOSPHOESTERASE DOMAIN-CONTAINING PROTEIN"/>
    <property type="match status" value="1"/>
</dbReference>
<evidence type="ECO:0000259" key="1">
    <source>
        <dbReference type="Pfam" id="PF00149"/>
    </source>
</evidence>
<accession>A0A5C4TGN8</accession>
<dbReference type="AlphaFoldDB" id="A0A5C4TGN8"/>
<proteinExistence type="predicted"/>
<feature type="domain" description="Calcineurin-like phosphoesterase" evidence="1">
    <location>
        <begin position="14"/>
        <end position="231"/>
    </location>
</feature>
<sequence>MNNKFCEEDKEAKMRAIYVADLHSDRKHYDELYTLLQENRIELLLIGGDLLAYSKSLAKQLDFIEHEWIDFVRSISIPILLIHGNIEWTGAVSRYEQLSRANVHTLLTLEPVEMDRLAISGYGISNPSPFSRKDFERRDLKCDEFISNKSIYISTVNGQLVERDAHYLNRLPSMEDELEALSSQGIWMMHAPPFETKLDVIQNGIHVGSKAIRKRIEQVQPALTLHGHIHESPYVSNSWFDRIGRTVCINPGQGADLHAVILDLRQNGELESAEHTIFGKAGLY</sequence>
<comment type="caution">
    <text evidence="2">The sequence shown here is derived from an EMBL/GenBank/DDBJ whole genome shotgun (WGS) entry which is preliminary data.</text>
</comment>
<dbReference type="InterPro" id="IPR029052">
    <property type="entry name" value="Metallo-depent_PP-like"/>
</dbReference>